<dbReference type="AlphaFoldDB" id="F8C639"/>
<dbReference type="Pfam" id="PF21818">
    <property type="entry name" value="DUF6884"/>
    <property type="match status" value="1"/>
</dbReference>
<gene>
    <name evidence="2" type="ordered locus">TOPB45_1101</name>
</gene>
<dbReference type="PATRIC" id="fig|795359.3.peg.1112"/>
<dbReference type="Proteomes" id="UP000006583">
    <property type="component" value="Chromosome"/>
</dbReference>
<sequence length="111" mass="12875">MYIGPFAKKCREYAEKFYSTSWCILSAKHGFLFPDEIVPGNYNATFCKNRSQNISIEELSKQVVEKRLDKFDRIVVLGGKCYVDIVKEVFRGKEIYAPFIGCRIGEMMKKN</sequence>
<protein>
    <recommendedName>
        <fullName evidence="1">DUF6884 domain-containing protein</fullName>
    </recommendedName>
</protein>
<evidence type="ECO:0000313" key="2">
    <source>
        <dbReference type="EMBL" id="AEH23190.1"/>
    </source>
</evidence>
<dbReference type="HOGENOM" id="CLU_114074_0_0_0"/>
<evidence type="ECO:0000259" key="1">
    <source>
        <dbReference type="Pfam" id="PF21818"/>
    </source>
</evidence>
<keyword evidence="3" id="KW-1185">Reference proteome</keyword>
<dbReference type="RefSeq" id="WP_013909888.1">
    <property type="nucleotide sequence ID" value="NC_015682.1"/>
</dbReference>
<organism evidence="2 3">
    <name type="scientific">Thermodesulfobacterium geofontis (strain OPF15)</name>
    <dbReference type="NCBI Taxonomy" id="795359"/>
    <lineage>
        <taxon>Bacteria</taxon>
        <taxon>Pseudomonadati</taxon>
        <taxon>Thermodesulfobacteriota</taxon>
        <taxon>Thermodesulfobacteria</taxon>
        <taxon>Thermodesulfobacteriales</taxon>
        <taxon>Thermodesulfobacteriaceae</taxon>
        <taxon>Thermodesulfobacterium</taxon>
    </lineage>
</organism>
<feature type="domain" description="DUF6884" evidence="1">
    <location>
        <begin position="1"/>
        <end position="109"/>
    </location>
</feature>
<reference evidence="2 3" key="1">
    <citation type="journal article" date="2013" name="Genome Announc.">
        <title>Complete genome sequence of the hyperthermophilic sulfate-reducing bacterium Thermodesulfobacterium geofontis OPF15T.</title>
        <authorList>
            <person name="Elkins J.G."/>
            <person name="Hamilton-Brehm S.D."/>
            <person name="Lucas S."/>
            <person name="Han J."/>
            <person name="Lapidus A."/>
            <person name="Cheng J.F."/>
            <person name="Goodwin L.A."/>
            <person name="Pitluck S."/>
            <person name="Peters L."/>
            <person name="Mikhailova N."/>
            <person name="Davenport K.W."/>
            <person name="Detter J.C."/>
            <person name="Han C.S."/>
            <person name="Tapia R."/>
            <person name="Land M.L."/>
            <person name="Hauser L."/>
            <person name="Kyrpides N.C."/>
            <person name="Ivanova N.N."/>
            <person name="Pagani I."/>
            <person name="Bruce D."/>
            <person name="Woyke T."/>
            <person name="Cottingham R.W."/>
        </authorList>
    </citation>
    <scope>NUCLEOTIDE SEQUENCE [LARGE SCALE GENOMIC DNA]</scope>
    <source>
        <strain evidence="2 3">OPF15</strain>
    </source>
</reference>
<dbReference type="InterPro" id="IPR049251">
    <property type="entry name" value="DUF6884"/>
</dbReference>
<dbReference type="EMBL" id="CP002829">
    <property type="protein sequence ID" value="AEH23190.1"/>
    <property type="molecule type" value="Genomic_DNA"/>
</dbReference>
<dbReference type="KEGG" id="top:TOPB45_1101"/>
<evidence type="ECO:0000313" key="3">
    <source>
        <dbReference type="Proteomes" id="UP000006583"/>
    </source>
</evidence>
<accession>F8C639</accession>
<dbReference type="OrthoDB" id="2364857at2"/>
<proteinExistence type="predicted"/>
<name>F8C639_THEGP</name>